<organism evidence="2 3">
    <name type="scientific">Ambrosiozyma monospora</name>
    <name type="common">Yeast</name>
    <name type="synonym">Endomycopsis monosporus</name>
    <dbReference type="NCBI Taxonomy" id="43982"/>
    <lineage>
        <taxon>Eukaryota</taxon>
        <taxon>Fungi</taxon>
        <taxon>Dikarya</taxon>
        <taxon>Ascomycota</taxon>
        <taxon>Saccharomycotina</taxon>
        <taxon>Pichiomycetes</taxon>
        <taxon>Pichiales</taxon>
        <taxon>Pichiaceae</taxon>
        <taxon>Ambrosiozyma</taxon>
    </lineage>
</organism>
<evidence type="ECO:0000313" key="3">
    <source>
        <dbReference type="Proteomes" id="UP001165063"/>
    </source>
</evidence>
<sequence length="596" mass="68653">MLYRQLARKLDTFMFATLGYNDAVNDSIAYAPTKGFHRAHDPHFTISQLLQWQNSKIVNTELASIFKMQAIITGPTGSSEDLLTRATQINIINNAQIENAARRLKPSLAGLFDSVPDIPDIVIDKFAFRVVLGHFEKNNRSRGYEMTSCHKRHKKLKTRQPKQQQLSPQGQEQRDNFELFKDAMTDLPLELITLVYSYCVPFVRLQSWVPYLKRDPLLSKTFHLLLQNVKLRFNIGGVFLEGKDMTTFGSFNLIYHDMFPLFANFLLDYLGGKESVFYKSRIYDFLYSRNFVDWRVAEELLIEGVVVKLKNFSFDILELKIVKHITDIPFKRINLEYLNIDIVEFNCRLDFPQLRSGMRIVADIFHQHANTLKIVNFELSKLRNLIDVKLNHPSLNIEVGLTWYLNAGDEPDTSETETATIVDVDIINKLLKSNVVKLDVGYGMWKKEIPLGFTTNTSVRDLDMGNFLSMDPNRFIYYKGLKNLRCVKLGTEFGTTSVKNLPDTVKKLWLIGSFTEIESLRLPTGIEHLRCESSTPKMEQTDATFPLIENCDQLPNLRDLKILGFHSKFVSHFFKNLPDTIENLEFSIPTGTDVED</sequence>
<dbReference type="AlphaFoldDB" id="A0A9W7DIY9"/>
<comment type="caution">
    <text evidence="2">The sequence shown here is derived from an EMBL/GenBank/DDBJ whole genome shotgun (WGS) entry which is preliminary data.</text>
</comment>
<evidence type="ECO:0000313" key="2">
    <source>
        <dbReference type="EMBL" id="GMG24797.1"/>
    </source>
</evidence>
<name>A0A9W7DIY9_AMBMO</name>
<reference evidence="2" key="1">
    <citation type="submission" date="2023-04" db="EMBL/GenBank/DDBJ databases">
        <title>Ambrosiozyma monospora NBRC 1965.</title>
        <authorList>
            <person name="Ichikawa N."/>
            <person name="Sato H."/>
            <person name="Tonouchi N."/>
        </authorList>
    </citation>
    <scope>NUCLEOTIDE SEQUENCE</scope>
    <source>
        <strain evidence="2">NBRC 1965</strain>
    </source>
</reference>
<protein>
    <submittedName>
        <fullName evidence="2">Unnamed protein product</fullName>
    </submittedName>
</protein>
<proteinExistence type="predicted"/>
<keyword evidence="3" id="KW-1185">Reference proteome</keyword>
<feature type="region of interest" description="Disordered" evidence="1">
    <location>
        <begin position="152"/>
        <end position="172"/>
    </location>
</feature>
<accession>A0A9W7DIY9</accession>
<evidence type="ECO:0000256" key="1">
    <source>
        <dbReference type="SAM" id="MobiDB-lite"/>
    </source>
</evidence>
<gene>
    <name evidence="2" type="ORF">Amon01_000300100</name>
</gene>
<dbReference type="EMBL" id="BSXU01001189">
    <property type="protein sequence ID" value="GMG24797.1"/>
    <property type="molecule type" value="Genomic_DNA"/>
</dbReference>
<feature type="compositionally biased region" description="Low complexity" evidence="1">
    <location>
        <begin position="161"/>
        <end position="171"/>
    </location>
</feature>
<dbReference type="Proteomes" id="UP001165063">
    <property type="component" value="Unassembled WGS sequence"/>
</dbReference>